<keyword evidence="3" id="KW-1185">Reference proteome</keyword>
<sequence length="223" mass="24918">MWAITKREFWNLIKSVRALIIILLFSAGSIGVTNSLSKVSGQLDVAEYYASLRLLVLIFGFLFATILSHSCFNGEVETKTIRLLLTKVSKTSIVVGKLLGTSLFWMACLTGSFLFISVVGKVFRPSELFIAFSTMAYFNSIVLLISVVTTKSSRSNFIGLIFALLLPGLGLYATLTATSPLHFLQYFFPYFYLLQGVRYMSVPLAFAVLLTWVAVLLVKRRDY</sequence>
<comment type="caution">
    <text evidence="2">The sequence shown here is derived from an EMBL/GenBank/DDBJ whole genome shotgun (WGS) entry which is preliminary data.</text>
</comment>
<feature type="transmembrane region" description="Helical" evidence="1">
    <location>
        <begin position="93"/>
        <end position="116"/>
    </location>
</feature>
<evidence type="ECO:0000256" key="1">
    <source>
        <dbReference type="SAM" id="Phobius"/>
    </source>
</evidence>
<keyword evidence="1" id="KW-1133">Transmembrane helix</keyword>
<dbReference type="Pfam" id="PF12679">
    <property type="entry name" value="ABC2_membrane_2"/>
    <property type="match status" value="1"/>
</dbReference>
<evidence type="ECO:0000313" key="2">
    <source>
        <dbReference type="EMBL" id="MCC2256091.1"/>
    </source>
</evidence>
<dbReference type="RefSeq" id="WP_227709069.1">
    <property type="nucleotide sequence ID" value="NZ_JAJEQX010000048.1"/>
</dbReference>
<feature type="transmembrane region" description="Helical" evidence="1">
    <location>
        <begin position="12"/>
        <end position="32"/>
    </location>
</feature>
<organism evidence="2 3">
    <name type="scientific">Ruminococcus turbiniformis</name>
    <dbReference type="NCBI Taxonomy" id="2881258"/>
    <lineage>
        <taxon>Bacteria</taxon>
        <taxon>Bacillati</taxon>
        <taxon>Bacillota</taxon>
        <taxon>Clostridia</taxon>
        <taxon>Eubacteriales</taxon>
        <taxon>Oscillospiraceae</taxon>
        <taxon>Ruminococcus</taxon>
    </lineage>
</organism>
<accession>A0ABS8G1F3</accession>
<protein>
    <submittedName>
        <fullName evidence="2">ABC transporter permease</fullName>
    </submittedName>
</protein>
<name>A0ABS8G1F3_9FIRM</name>
<evidence type="ECO:0000313" key="3">
    <source>
        <dbReference type="Proteomes" id="UP001198151"/>
    </source>
</evidence>
<feature type="transmembrane region" description="Helical" evidence="1">
    <location>
        <begin position="197"/>
        <end position="218"/>
    </location>
</feature>
<keyword evidence="1" id="KW-0812">Transmembrane</keyword>
<feature type="transmembrane region" description="Helical" evidence="1">
    <location>
        <begin position="52"/>
        <end position="72"/>
    </location>
</feature>
<proteinExistence type="predicted"/>
<keyword evidence="1" id="KW-0472">Membrane</keyword>
<dbReference type="EMBL" id="JAJEQX010000048">
    <property type="protein sequence ID" value="MCC2256091.1"/>
    <property type="molecule type" value="Genomic_DNA"/>
</dbReference>
<reference evidence="2 3" key="1">
    <citation type="submission" date="2021-10" db="EMBL/GenBank/DDBJ databases">
        <title>Anaerobic single-cell dispensing facilitates the cultivation of human gut bacteria.</title>
        <authorList>
            <person name="Afrizal A."/>
        </authorList>
    </citation>
    <scope>NUCLEOTIDE SEQUENCE [LARGE SCALE GENOMIC DNA]</scope>
    <source>
        <strain evidence="2 3">CLA-AA-H200</strain>
    </source>
</reference>
<dbReference type="Proteomes" id="UP001198151">
    <property type="component" value="Unassembled WGS sequence"/>
</dbReference>
<gene>
    <name evidence="2" type="ORF">LKD70_17015</name>
</gene>
<feature type="transmembrane region" description="Helical" evidence="1">
    <location>
        <begin position="128"/>
        <end position="150"/>
    </location>
</feature>
<feature type="transmembrane region" description="Helical" evidence="1">
    <location>
        <begin position="157"/>
        <end position="177"/>
    </location>
</feature>